<feature type="domain" description="HTH merR-type" evidence="1">
    <location>
        <begin position="1"/>
        <end position="30"/>
    </location>
</feature>
<protein>
    <submittedName>
        <fullName evidence="2">MerR family transcriptional regulator</fullName>
    </submittedName>
</protein>
<evidence type="ECO:0000313" key="2">
    <source>
        <dbReference type="EMBL" id="MEB3033378.1"/>
    </source>
</evidence>
<dbReference type="InterPro" id="IPR000551">
    <property type="entry name" value="MerR-type_HTH_dom"/>
</dbReference>
<organism evidence="2 3">
    <name type="scientific">[Mycobacterium] nativiensis</name>
    <dbReference type="NCBI Taxonomy" id="2855503"/>
    <lineage>
        <taxon>Bacteria</taxon>
        <taxon>Bacillati</taxon>
        <taxon>Actinomycetota</taxon>
        <taxon>Actinomycetes</taxon>
        <taxon>Mycobacteriales</taxon>
        <taxon>Mycobacteriaceae</taxon>
        <taxon>Mycolicibacter</taxon>
    </lineage>
</organism>
<dbReference type="Pfam" id="PF13411">
    <property type="entry name" value="MerR_1"/>
    <property type="match status" value="1"/>
</dbReference>
<dbReference type="InterPro" id="IPR009061">
    <property type="entry name" value="DNA-bd_dom_put_sf"/>
</dbReference>
<dbReference type="PROSITE" id="PS50937">
    <property type="entry name" value="HTH_MERR_2"/>
    <property type="match status" value="1"/>
</dbReference>
<dbReference type="RefSeq" id="WP_329780177.1">
    <property type="nucleotide sequence ID" value="NZ_JAYJJU010000018.1"/>
</dbReference>
<gene>
    <name evidence="2" type="ORF">KV113_17640</name>
</gene>
<comment type="caution">
    <text evidence="2">The sequence shown here is derived from an EMBL/GenBank/DDBJ whole genome shotgun (WGS) entry which is preliminary data.</text>
</comment>
<accession>A0ABU5XZL4</accession>
<dbReference type="SUPFAM" id="SSF46955">
    <property type="entry name" value="Putative DNA-binding domain"/>
    <property type="match status" value="1"/>
</dbReference>
<proteinExistence type="predicted"/>
<evidence type="ECO:0000259" key="1">
    <source>
        <dbReference type="PROSITE" id="PS50937"/>
    </source>
</evidence>
<reference evidence="2 3" key="1">
    <citation type="submission" date="2023-12" db="EMBL/GenBank/DDBJ databases">
        <title>Description of new species of Mycobacterium terrae complex isolated from sewage at the Sao Paulo Zoological Park Foundation in Brazil.</title>
        <authorList>
            <person name="Romagnoli C.L."/>
            <person name="Conceicao E.C."/>
            <person name="Machado E."/>
            <person name="Barreto L.B.P.F."/>
            <person name="Sharma A."/>
            <person name="Silva N.M."/>
            <person name="Marques L.E."/>
            <person name="Juliana M.A."/>
            <person name="Lourenco M.C.S."/>
            <person name="Digiampietri L.A."/>
            <person name="Suffys P.N."/>
            <person name="Viana-Niero C."/>
        </authorList>
    </citation>
    <scope>NUCLEOTIDE SEQUENCE [LARGE SCALE GENOMIC DNA]</scope>
    <source>
        <strain evidence="2 3">MYC340</strain>
    </source>
</reference>
<sequence length="30" mass="3519">MRTTELARTVGVKPPTLRYYERLNPGRDDL</sequence>
<dbReference type="EMBL" id="JAYJJU010000018">
    <property type="protein sequence ID" value="MEB3033378.1"/>
    <property type="molecule type" value="Genomic_DNA"/>
</dbReference>
<dbReference type="Proteomes" id="UP001298593">
    <property type="component" value="Unassembled WGS sequence"/>
</dbReference>
<evidence type="ECO:0000313" key="3">
    <source>
        <dbReference type="Proteomes" id="UP001298593"/>
    </source>
</evidence>
<keyword evidence="3" id="KW-1185">Reference proteome</keyword>
<name>A0ABU5XZL4_9MYCO</name>